<dbReference type="EMBL" id="MF405918">
    <property type="protein sequence ID" value="QKU33700.1"/>
    <property type="molecule type" value="Genomic_DNA"/>
</dbReference>
<dbReference type="Gene3D" id="3.90.228.10">
    <property type="match status" value="1"/>
</dbReference>
<reference evidence="1" key="2">
    <citation type="journal article" date="2018" name="Nat. Commun.">
        <title>Tailed giant Tupanvirus possesses the most complete translational apparatus of the known virosphere.</title>
        <authorList>
            <person name="Abrahao J."/>
            <person name="Silva L."/>
            <person name="Silva L.S."/>
            <person name="Khalil J.Y.B."/>
            <person name="Rodrigues R."/>
            <person name="Arantes T."/>
            <person name="Assis F."/>
            <person name="Boratto P."/>
            <person name="Andrade M."/>
            <person name="Kroon E.G."/>
            <person name="Ribeiro B."/>
            <person name="Bergier I."/>
            <person name="Seligmann H."/>
            <person name="Ghigo E."/>
            <person name="Colson P."/>
            <person name="Levasseur A."/>
            <person name="Kroemer G."/>
            <person name="Raoult D."/>
            <person name="La Scola B."/>
        </authorList>
    </citation>
    <scope>NUCLEOTIDE SEQUENCE [LARGE SCALE GENOMIC DNA]</scope>
    <source>
        <strain evidence="1">Deep ocean</strain>
    </source>
</reference>
<reference evidence="1" key="1">
    <citation type="submission" date="2017-06" db="EMBL/GenBank/DDBJ databases">
        <authorList>
            <person name="Assis F.L."/>
            <person name="Abrahao J.S."/>
            <person name="Silva L."/>
            <person name="Khalil J.B."/>
            <person name="Rodrigues R."/>
            <person name="Silva L.S."/>
            <person name="Boratto P."/>
            <person name="Andrade M."/>
            <person name="Kroon E.G."/>
            <person name="Ribeiro B."/>
            <person name="Bergier I."/>
            <person name="Seligmann H."/>
            <person name="Ghigo E."/>
            <person name="Colson P."/>
            <person name="Levasseur A."/>
            <person name="Raoult D."/>
            <person name="Scola B.L."/>
        </authorList>
    </citation>
    <scope>NUCLEOTIDE SEQUENCE</scope>
    <source>
        <strain evidence="1">Deep ocean</strain>
    </source>
</reference>
<sequence>MLPSIIKFTDRISLPKNTTFKLKSAQINENGNLLNKFNKHRNGKQILELYHSSKFGTTAVNFILKDGFKLSFGGNKGNGIYLADHGRYSVWAGYPYHVIICHVIADQKYVKRFKSEIKSEPWNSEFLVTNPDLIYPRYVINYELESNKNTNDKSVWTWLRYVNKNEWNCKNEKCVIRQRCDCEQHPLILKDNIVDIDY</sequence>
<dbReference type="SUPFAM" id="SSF56399">
    <property type="entry name" value="ADP-ribosylation"/>
    <property type="match status" value="1"/>
</dbReference>
<organism evidence="1">
    <name type="scientific">Tupanvirus deep ocean</name>
    <dbReference type="NCBI Taxonomy" id="2126984"/>
    <lineage>
        <taxon>Viruses</taxon>
        <taxon>Varidnaviria</taxon>
        <taxon>Bamfordvirae</taxon>
        <taxon>Nucleocytoviricota</taxon>
        <taxon>Megaviricetes</taxon>
        <taxon>Imitervirales</taxon>
        <taxon>Mimiviridae</taxon>
        <taxon>Megamimivirinae</taxon>
        <taxon>Tupanvirus</taxon>
        <taxon>Tupanvirus altamarinense</taxon>
    </lineage>
</organism>
<proteinExistence type="predicted"/>
<evidence type="ECO:0000313" key="1">
    <source>
        <dbReference type="EMBL" id="QKU33700.1"/>
    </source>
</evidence>
<name>A0A6N1NFR2_9VIRU</name>
<protein>
    <submittedName>
        <fullName evidence="1">Putative ORFan</fullName>
    </submittedName>
</protein>
<accession>A0A6N1NFR2</accession>
<dbReference type="GeneID" id="80516999"/>
<dbReference type="RefSeq" id="YP_010780308.1">
    <property type="nucleotide sequence ID" value="NC_075038.1"/>
</dbReference>
<dbReference type="KEGG" id="vg:80516999"/>